<accession>A0A1B1RZL8</accession>
<evidence type="ECO:0000256" key="1">
    <source>
        <dbReference type="SAM" id="Phobius"/>
    </source>
</evidence>
<keyword evidence="1" id="KW-0472">Membrane</keyword>
<sequence length="299" mass="34061">MPDFLKDYFTDLSEGLFSTLNTPDAYFNKIALTTIAIVIAALLYLALKKLITRNEADFKKRLKSQKVLKSSIMVLAILFVLFIWIQAINALILIALLIGVFLAFMVRGLTTNITAYFVIKYWKYFEISNRIEINGIIGDVIDITPINVKLLEVRGGLSSDANTGRVIKLPNSIIFDESLEIVGGKNSFVWHELQYVLSFDSDWQAAEKLITEAGETYFEEQVLHQLKKNIRHLSEEQEALRPVFSVDTNDAGIVLTLRYLVDYQHATRVKTELQRKVLPQLTDHANIEFAILEVKVFRG</sequence>
<keyword evidence="3" id="KW-1185">Reference proteome</keyword>
<evidence type="ECO:0000313" key="3">
    <source>
        <dbReference type="Proteomes" id="UP000053354"/>
    </source>
</evidence>
<proteinExistence type="predicted"/>
<dbReference type="InterPro" id="IPR010920">
    <property type="entry name" value="LSM_dom_sf"/>
</dbReference>
<gene>
    <name evidence="2" type="ORF">I858_005015</name>
</gene>
<feature type="transmembrane region" description="Helical" evidence="1">
    <location>
        <begin position="67"/>
        <end position="85"/>
    </location>
</feature>
<dbReference type="InterPro" id="IPR023408">
    <property type="entry name" value="MscS_beta-dom_sf"/>
</dbReference>
<evidence type="ECO:0008006" key="4">
    <source>
        <dbReference type="Google" id="ProtNLM"/>
    </source>
</evidence>
<keyword evidence="1" id="KW-0812">Transmembrane</keyword>
<dbReference type="AlphaFoldDB" id="A0A1B1RZL8"/>
<dbReference type="EMBL" id="CP016540">
    <property type="protein sequence ID" value="ANU26393.1"/>
    <property type="molecule type" value="Genomic_DNA"/>
</dbReference>
<dbReference type="PANTHER" id="PTHR30221:SF1">
    <property type="entry name" value="SMALL-CONDUCTANCE MECHANOSENSITIVE CHANNEL"/>
    <property type="match status" value="1"/>
</dbReference>
<dbReference type="Proteomes" id="UP000053354">
    <property type="component" value="Chromosome"/>
</dbReference>
<dbReference type="PANTHER" id="PTHR30221">
    <property type="entry name" value="SMALL-CONDUCTANCE MECHANOSENSITIVE CHANNEL"/>
    <property type="match status" value="1"/>
</dbReference>
<protein>
    <recommendedName>
        <fullName evidence="4">Mechanosensitive ion channel protein MscS</fullName>
    </recommendedName>
</protein>
<dbReference type="GO" id="GO:0008381">
    <property type="term" value="F:mechanosensitive monoatomic ion channel activity"/>
    <property type="evidence" value="ECO:0007669"/>
    <property type="project" value="InterPro"/>
</dbReference>
<keyword evidence="1" id="KW-1133">Transmembrane helix</keyword>
<dbReference type="Gene3D" id="2.30.30.60">
    <property type="match status" value="1"/>
</dbReference>
<dbReference type="KEGG" id="pll:I858_005015"/>
<dbReference type="OrthoDB" id="9809206at2"/>
<dbReference type="RefSeq" id="WP_049694412.1">
    <property type="nucleotide sequence ID" value="NZ_CP016540.2"/>
</dbReference>
<feature type="transmembrane region" description="Helical" evidence="1">
    <location>
        <begin position="26"/>
        <end position="47"/>
    </location>
</feature>
<name>A0A1B1RZL8_9BACL</name>
<feature type="transmembrane region" description="Helical" evidence="1">
    <location>
        <begin position="91"/>
        <end position="119"/>
    </location>
</feature>
<evidence type="ECO:0000313" key="2">
    <source>
        <dbReference type="EMBL" id="ANU26393.1"/>
    </source>
</evidence>
<dbReference type="InterPro" id="IPR045275">
    <property type="entry name" value="MscS_archaea/bacteria_type"/>
</dbReference>
<reference evidence="2" key="1">
    <citation type="submission" date="2016-10" db="EMBL/GenBank/DDBJ databases">
        <authorList>
            <person name="See-Too W.S."/>
        </authorList>
    </citation>
    <scope>NUCLEOTIDE SEQUENCE</scope>
    <source>
        <strain evidence="2">L10.15</strain>
    </source>
</reference>
<dbReference type="SUPFAM" id="SSF50182">
    <property type="entry name" value="Sm-like ribonucleoproteins"/>
    <property type="match status" value="1"/>
</dbReference>
<organism evidence="2 3">
    <name type="scientific">Planococcus versutus</name>
    <dbReference type="NCBI Taxonomy" id="1302659"/>
    <lineage>
        <taxon>Bacteria</taxon>
        <taxon>Bacillati</taxon>
        <taxon>Bacillota</taxon>
        <taxon>Bacilli</taxon>
        <taxon>Bacillales</taxon>
        <taxon>Caryophanaceae</taxon>
        <taxon>Planococcus</taxon>
    </lineage>
</organism>